<keyword evidence="1" id="KW-1133">Transmembrane helix</keyword>
<dbReference type="Proteomes" id="UP001257948">
    <property type="component" value="Unassembled WGS sequence"/>
</dbReference>
<evidence type="ECO:0000313" key="2">
    <source>
        <dbReference type="EMBL" id="MDT7847237.1"/>
    </source>
</evidence>
<keyword evidence="3" id="KW-1185">Reference proteome</keyword>
<evidence type="ECO:0000313" key="3">
    <source>
        <dbReference type="Proteomes" id="UP001257948"/>
    </source>
</evidence>
<comment type="caution">
    <text evidence="2">The sequence shown here is derived from an EMBL/GenBank/DDBJ whole genome shotgun (WGS) entry which is preliminary data.</text>
</comment>
<sequence length="90" mass="9876">MIIIESAEAFVALYDAVLLWARIIGAATAFVLCVVAYAIGPLTAPPVSTVRRAPSWARGRVRARLLARTRARRPLLPWVCTQPRAYEEAG</sequence>
<accession>A0ABU3M8X3</accession>
<protein>
    <submittedName>
        <fullName evidence="2">Uncharacterized protein</fullName>
    </submittedName>
</protein>
<name>A0ABU3M8X3_9ACTN</name>
<dbReference type="RefSeq" id="WP_314207433.1">
    <property type="nucleotide sequence ID" value="NZ_JAVTLL010000045.1"/>
</dbReference>
<keyword evidence="1" id="KW-0472">Membrane</keyword>
<gene>
    <name evidence="2" type="ORF">RQC66_41595</name>
</gene>
<evidence type="ECO:0000256" key="1">
    <source>
        <dbReference type="SAM" id="Phobius"/>
    </source>
</evidence>
<organism evidence="2 3">
    <name type="scientific">Streptomyces justiciae</name>
    <dbReference type="NCBI Taxonomy" id="2780140"/>
    <lineage>
        <taxon>Bacteria</taxon>
        <taxon>Bacillati</taxon>
        <taxon>Actinomycetota</taxon>
        <taxon>Actinomycetes</taxon>
        <taxon>Kitasatosporales</taxon>
        <taxon>Streptomycetaceae</taxon>
        <taxon>Streptomyces</taxon>
    </lineage>
</organism>
<feature type="transmembrane region" description="Helical" evidence="1">
    <location>
        <begin position="20"/>
        <end position="42"/>
    </location>
</feature>
<proteinExistence type="predicted"/>
<keyword evidence="1" id="KW-0812">Transmembrane</keyword>
<reference evidence="3" key="1">
    <citation type="submission" date="2023-07" db="EMBL/GenBank/DDBJ databases">
        <title>Draft genome sequence of the endophytic actinobacterium Streptomyces justiciae WPN32, a potential antibiotic producer.</title>
        <authorList>
            <person name="Yasawong M."/>
            <person name="Pana W."/>
            <person name="Ganta P."/>
            <person name="Santapan N."/>
            <person name="Songngamsuk T."/>
            <person name="Phatcharaharikarn M."/>
            <person name="Kerdtoob S."/>
            <person name="Nantapong N."/>
        </authorList>
    </citation>
    <scope>NUCLEOTIDE SEQUENCE [LARGE SCALE GENOMIC DNA]</scope>
    <source>
        <strain evidence="3">WPN32</strain>
    </source>
</reference>
<dbReference type="EMBL" id="JAVTLL010000045">
    <property type="protein sequence ID" value="MDT7847237.1"/>
    <property type="molecule type" value="Genomic_DNA"/>
</dbReference>